<feature type="domain" description="Serpin" evidence="3">
    <location>
        <begin position="45"/>
        <end position="398"/>
    </location>
</feature>
<dbReference type="PANTHER" id="PTHR11461">
    <property type="entry name" value="SERINE PROTEASE INHIBITOR, SERPIN"/>
    <property type="match status" value="1"/>
</dbReference>
<organism evidence="4 5">
    <name type="scientific">Candidula unifasciata</name>
    <dbReference type="NCBI Taxonomy" id="100452"/>
    <lineage>
        <taxon>Eukaryota</taxon>
        <taxon>Metazoa</taxon>
        <taxon>Spiralia</taxon>
        <taxon>Lophotrochozoa</taxon>
        <taxon>Mollusca</taxon>
        <taxon>Gastropoda</taxon>
        <taxon>Heterobranchia</taxon>
        <taxon>Euthyneura</taxon>
        <taxon>Panpulmonata</taxon>
        <taxon>Eupulmonata</taxon>
        <taxon>Stylommatophora</taxon>
        <taxon>Helicina</taxon>
        <taxon>Helicoidea</taxon>
        <taxon>Geomitridae</taxon>
        <taxon>Candidula</taxon>
    </lineage>
</organism>
<protein>
    <recommendedName>
        <fullName evidence="3">Serpin domain-containing protein</fullName>
    </recommendedName>
</protein>
<dbReference type="InterPro" id="IPR042185">
    <property type="entry name" value="Serpin_sf_2"/>
</dbReference>
<dbReference type="SMART" id="SM00093">
    <property type="entry name" value="SERPIN"/>
    <property type="match status" value="1"/>
</dbReference>
<dbReference type="GO" id="GO:0005615">
    <property type="term" value="C:extracellular space"/>
    <property type="evidence" value="ECO:0007669"/>
    <property type="project" value="InterPro"/>
</dbReference>
<keyword evidence="5" id="KW-1185">Reference proteome</keyword>
<dbReference type="EMBL" id="CAJHNH020006979">
    <property type="protein sequence ID" value="CAG5134253.1"/>
    <property type="molecule type" value="Genomic_DNA"/>
</dbReference>
<evidence type="ECO:0000256" key="2">
    <source>
        <dbReference type="RuleBase" id="RU000411"/>
    </source>
</evidence>
<proteinExistence type="inferred from homology"/>
<dbReference type="GO" id="GO:0004867">
    <property type="term" value="F:serine-type endopeptidase inhibitor activity"/>
    <property type="evidence" value="ECO:0007669"/>
    <property type="project" value="InterPro"/>
</dbReference>
<dbReference type="SUPFAM" id="SSF56574">
    <property type="entry name" value="Serpins"/>
    <property type="match status" value="1"/>
</dbReference>
<dbReference type="Gene3D" id="3.30.497.10">
    <property type="entry name" value="Antithrombin, subunit I, domain 2"/>
    <property type="match status" value="1"/>
</dbReference>
<accession>A0A8S3ZX53</accession>
<comment type="similarity">
    <text evidence="1 2">Belongs to the serpin family.</text>
</comment>
<evidence type="ECO:0000313" key="4">
    <source>
        <dbReference type="EMBL" id="CAG5134253.1"/>
    </source>
</evidence>
<dbReference type="AlphaFoldDB" id="A0A8S3ZX53"/>
<dbReference type="InterPro" id="IPR042178">
    <property type="entry name" value="Serpin_sf_1"/>
</dbReference>
<dbReference type="OrthoDB" id="671595at2759"/>
<gene>
    <name evidence="4" type="ORF">CUNI_LOCUS19811</name>
</gene>
<evidence type="ECO:0000256" key="1">
    <source>
        <dbReference type="ARBA" id="ARBA00009500"/>
    </source>
</evidence>
<sequence length="399" mass="44849">MDSVQRSNMQKTIIILLGCCFVIAATRPDPNYLLSLSRSSPIFSEALYRQIAVRRWNVVYSPFSVQAALGMLLIGAGNGPTFEEINRVAFLNPYVPANVEFKGILLQWNNVTALEVYNSNGIFLNPHLPIERQFTEAAWFYYFAQSTNFDLAYPGGPERHINEFVERQTNHYVKNLLEPGTINSATAAILVNAIFFKGTWLQVFEPRHTRKSVFYSQNRGQIQLDTMHSVRYVNIKRNVLGADIIELPYKERFALYIALPQATYGVQYLEAALGFPGAINQLFEGFRTEHVSLALPKFRIESDFHLKQALEQLGIRTAFSPNADLSRISKVGGVYVSDVIHKAVIEVDETGTVAAAATAVIAVGNSYGFATPFKVDHPFIFFLRDRQTNIILFQGKFSG</sequence>
<dbReference type="InterPro" id="IPR036186">
    <property type="entry name" value="Serpin_sf"/>
</dbReference>
<dbReference type="InterPro" id="IPR023795">
    <property type="entry name" value="Serpin_CS"/>
</dbReference>
<dbReference type="InterPro" id="IPR000215">
    <property type="entry name" value="Serpin_fam"/>
</dbReference>
<evidence type="ECO:0000259" key="3">
    <source>
        <dbReference type="SMART" id="SM00093"/>
    </source>
</evidence>
<dbReference type="PROSITE" id="PS00284">
    <property type="entry name" value="SERPIN"/>
    <property type="match status" value="1"/>
</dbReference>
<dbReference type="Gene3D" id="2.30.39.10">
    <property type="entry name" value="Alpha-1-antitrypsin, domain 1"/>
    <property type="match status" value="1"/>
</dbReference>
<dbReference type="InterPro" id="IPR023796">
    <property type="entry name" value="Serpin_dom"/>
</dbReference>
<dbReference type="Pfam" id="PF00079">
    <property type="entry name" value="Serpin"/>
    <property type="match status" value="1"/>
</dbReference>
<reference evidence="4" key="1">
    <citation type="submission" date="2021-04" db="EMBL/GenBank/DDBJ databases">
        <authorList>
            <consortium name="Molecular Ecology Group"/>
        </authorList>
    </citation>
    <scope>NUCLEOTIDE SEQUENCE</scope>
</reference>
<evidence type="ECO:0000313" key="5">
    <source>
        <dbReference type="Proteomes" id="UP000678393"/>
    </source>
</evidence>
<dbReference type="PANTHER" id="PTHR11461:SF211">
    <property type="entry name" value="GH10112P-RELATED"/>
    <property type="match status" value="1"/>
</dbReference>
<comment type="caution">
    <text evidence="4">The sequence shown here is derived from an EMBL/GenBank/DDBJ whole genome shotgun (WGS) entry which is preliminary data.</text>
</comment>
<dbReference type="Proteomes" id="UP000678393">
    <property type="component" value="Unassembled WGS sequence"/>
</dbReference>
<name>A0A8S3ZX53_9EUPU</name>